<gene>
    <name evidence="17" type="ORF">KOW79_022065</name>
</gene>
<evidence type="ECO:0000256" key="14">
    <source>
        <dbReference type="PROSITE-ProRule" id="PRU00192"/>
    </source>
</evidence>
<protein>
    <recommendedName>
        <fullName evidence="12">Adapter molecule crk</fullName>
    </recommendedName>
</protein>
<evidence type="ECO:0000256" key="9">
    <source>
        <dbReference type="ARBA" id="ARBA00022999"/>
    </source>
</evidence>
<evidence type="ECO:0000256" key="1">
    <source>
        <dbReference type="ARBA" id="ARBA00004236"/>
    </source>
</evidence>
<evidence type="ECO:0000256" key="5">
    <source>
        <dbReference type="ARBA" id="ARBA00022475"/>
    </source>
</evidence>
<organism evidence="17 18">
    <name type="scientific">Hemibagrus wyckioides</name>
    <dbReference type="NCBI Taxonomy" id="337641"/>
    <lineage>
        <taxon>Eukaryota</taxon>
        <taxon>Metazoa</taxon>
        <taxon>Chordata</taxon>
        <taxon>Craniata</taxon>
        <taxon>Vertebrata</taxon>
        <taxon>Euteleostomi</taxon>
        <taxon>Actinopterygii</taxon>
        <taxon>Neopterygii</taxon>
        <taxon>Teleostei</taxon>
        <taxon>Ostariophysi</taxon>
        <taxon>Siluriformes</taxon>
        <taxon>Bagridae</taxon>
        <taxon>Hemibagrus</taxon>
    </lineage>
</organism>
<dbReference type="FunFam" id="2.30.30.40:FF:000065">
    <property type="entry name" value="adapter molecule crk isoform X1"/>
    <property type="match status" value="1"/>
</dbReference>
<evidence type="ECO:0000256" key="7">
    <source>
        <dbReference type="ARBA" id="ARBA00022553"/>
    </source>
</evidence>
<dbReference type="Proteomes" id="UP000824219">
    <property type="component" value="Linkage Group LG28"/>
</dbReference>
<dbReference type="OrthoDB" id="9204160at2759"/>
<evidence type="ECO:0000256" key="11">
    <source>
        <dbReference type="ARBA" id="ARBA00023288"/>
    </source>
</evidence>
<dbReference type="InterPro" id="IPR035458">
    <property type="entry name" value="CRK_SH3_C"/>
</dbReference>
<reference evidence="17 18" key="1">
    <citation type="submission" date="2021-06" db="EMBL/GenBank/DDBJ databases">
        <title>Chromosome-level genome assembly of the red-tail catfish (Hemibagrus wyckioides).</title>
        <authorList>
            <person name="Shao F."/>
        </authorList>
    </citation>
    <scope>NUCLEOTIDE SEQUENCE [LARGE SCALE GENOMIC DNA]</scope>
    <source>
        <strain evidence="17">EC202008001</strain>
        <tissue evidence="17">Blood</tissue>
    </source>
</reference>
<keyword evidence="7" id="KW-0597">Phosphoprotein</keyword>
<evidence type="ECO:0000256" key="3">
    <source>
        <dbReference type="ARBA" id="ARBA00009756"/>
    </source>
</evidence>
<keyword evidence="5" id="KW-1003">Cell membrane</keyword>
<dbReference type="InterPro" id="IPR001452">
    <property type="entry name" value="SH3_domain"/>
</dbReference>
<evidence type="ECO:0000313" key="18">
    <source>
        <dbReference type="Proteomes" id="UP000824219"/>
    </source>
</evidence>
<evidence type="ECO:0000259" key="16">
    <source>
        <dbReference type="PROSITE" id="PS50002"/>
    </source>
</evidence>
<dbReference type="Gene3D" id="2.30.30.40">
    <property type="entry name" value="SH3 Domains"/>
    <property type="match status" value="2"/>
</dbReference>
<dbReference type="GO" id="GO:1902531">
    <property type="term" value="P:regulation of intracellular signal transduction"/>
    <property type="evidence" value="ECO:0007669"/>
    <property type="project" value="UniProtKB-ARBA"/>
</dbReference>
<dbReference type="PROSITE" id="PS50001">
    <property type="entry name" value="SH2"/>
    <property type="match status" value="1"/>
</dbReference>
<keyword evidence="10" id="KW-0472">Membrane</keyword>
<evidence type="ECO:0000256" key="12">
    <source>
        <dbReference type="ARBA" id="ARBA00039213"/>
    </source>
</evidence>
<dbReference type="GO" id="GO:0005737">
    <property type="term" value="C:cytoplasm"/>
    <property type="evidence" value="ECO:0007669"/>
    <property type="project" value="UniProtKB-SubCell"/>
</dbReference>
<dbReference type="SMART" id="SM00326">
    <property type="entry name" value="SH3"/>
    <property type="match status" value="2"/>
</dbReference>
<dbReference type="Pfam" id="PF00018">
    <property type="entry name" value="SH3_1"/>
    <property type="match status" value="1"/>
</dbReference>
<keyword evidence="9 13" id="KW-0727">SH2 domain</keyword>
<dbReference type="EMBL" id="JAHKSW010000028">
    <property type="protein sequence ID" value="KAG7314762.1"/>
    <property type="molecule type" value="Genomic_DNA"/>
</dbReference>
<keyword evidence="6" id="KW-0963">Cytoplasm</keyword>
<evidence type="ECO:0000256" key="10">
    <source>
        <dbReference type="ARBA" id="ARBA00023136"/>
    </source>
</evidence>
<dbReference type="InterPro" id="IPR036028">
    <property type="entry name" value="SH3-like_dom_sf"/>
</dbReference>
<accession>A0A9D3N5G9</accession>
<evidence type="ECO:0000256" key="13">
    <source>
        <dbReference type="PROSITE-ProRule" id="PRU00191"/>
    </source>
</evidence>
<dbReference type="SMART" id="SM00252">
    <property type="entry name" value="SH2"/>
    <property type="match status" value="1"/>
</dbReference>
<keyword evidence="11" id="KW-0449">Lipoprotein</keyword>
<feature type="domain" description="SH3" evidence="16">
    <location>
        <begin position="241"/>
        <end position="302"/>
    </location>
</feature>
<dbReference type="InterPro" id="IPR035457">
    <property type="entry name" value="CRK_SH3_N"/>
</dbReference>
<sequence>MAGHFDAEDRDSWYWGPMDRKDAVLLLQGQRHGTFLVRDSTTSKGDYVLSVSENSRVSHYIINSASNNRQSGTGVAQSRFRIGDQEFDTLPGLLEFYKIHYLDTTTLIEPVTARSKHASLSGPVSTGAPARQDEPEYVRALFDFPGNDDEDLPFRKGDILRVIEKTEEQWWSAQNAEGRKGLIPVPYVEKFRPASPTSVGGGPVGQVVSAVGSLDDNGALVPGKLDYAHPVVNTPLPNLQNGPVIARVVQRRVPNAYDKTALALEVGDIVTVTKINVNGQWEGECKGKKGHFPFTHIRLVDPQQPMDES</sequence>
<evidence type="ECO:0000256" key="4">
    <source>
        <dbReference type="ARBA" id="ARBA00022443"/>
    </source>
</evidence>
<dbReference type="GO" id="GO:2000145">
    <property type="term" value="P:regulation of cell motility"/>
    <property type="evidence" value="ECO:0007669"/>
    <property type="project" value="UniProtKB-ARBA"/>
</dbReference>
<evidence type="ECO:0000256" key="2">
    <source>
        <dbReference type="ARBA" id="ARBA00004496"/>
    </source>
</evidence>
<dbReference type="PRINTS" id="PR00401">
    <property type="entry name" value="SH2DOMAIN"/>
</dbReference>
<dbReference type="PROSITE" id="PS50002">
    <property type="entry name" value="SH3"/>
    <property type="match status" value="2"/>
</dbReference>
<name>A0A9D3N5G9_9TELE</name>
<dbReference type="CDD" id="cd09926">
    <property type="entry name" value="SH2_CRK_like"/>
    <property type="match status" value="1"/>
</dbReference>
<dbReference type="GO" id="GO:0016477">
    <property type="term" value="P:cell migration"/>
    <property type="evidence" value="ECO:0007669"/>
    <property type="project" value="TreeGrafter"/>
</dbReference>
<dbReference type="SUPFAM" id="SSF50044">
    <property type="entry name" value="SH3-domain"/>
    <property type="match status" value="2"/>
</dbReference>
<dbReference type="AlphaFoldDB" id="A0A9D3N5G9"/>
<dbReference type="PANTHER" id="PTHR19969:SF8">
    <property type="entry name" value="ADAPTER MOLECULE CRK"/>
    <property type="match status" value="1"/>
</dbReference>
<comment type="subcellular location">
    <subcellularLocation>
        <location evidence="1">Cell membrane</location>
    </subcellularLocation>
    <subcellularLocation>
        <location evidence="2">Cytoplasm</location>
    </subcellularLocation>
</comment>
<dbReference type="FunFam" id="3.30.505.10:FF:000026">
    <property type="entry name" value="adapter molecule crk isoform X1"/>
    <property type="match status" value="1"/>
</dbReference>
<dbReference type="SUPFAM" id="SSF55550">
    <property type="entry name" value="SH2 domain"/>
    <property type="match status" value="1"/>
</dbReference>
<dbReference type="Gene3D" id="3.30.505.10">
    <property type="entry name" value="SH2 domain"/>
    <property type="match status" value="1"/>
</dbReference>
<dbReference type="InterPro" id="IPR051184">
    <property type="entry name" value="Tyrosine-phos_adapter"/>
</dbReference>
<dbReference type="Pfam" id="PF07653">
    <property type="entry name" value="SH3_2"/>
    <property type="match status" value="1"/>
</dbReference>
<dbReference type="GO" id="GO:0005886">
    <property type="term" value="C:plasma membrane"/>
    <property type="evidence" value="ECO:0007669"/>
    <property type="project" value="UniProtKB-SubCell"/>
</dbReference>
<proteinExistence type="inferred from homology"/>
<dbReference type="GO" id="GO:0035591">
    <property type="term" value="F:signaling adaptor activity"/>
    <property type="evidence" value="ECO:0007669"/>
    <property type="project" value="TreeGrafter"/>
</dbReference>
<comment type="caution">
    <text evidence="17">The sequence shown here is derived from an EMBL/GenBank/DDBJ whole genome shotgun (WGS) entry which is preliminary data.</text>
</comment>
<dbReference type="CDD" id="cd11759">
    <property type="entry name" value="SH3_CRK_C"/>
    <property type="match status" value="1"/>
</dbReference>
<dbReference type="GO" id="GO:0030971">
    <property type="term" value="F:receptor tyrosine kinase binding"/>
    <property type="evidence" value="ECO:0007669"/>
    <property type="project" value="TreeGrafter"/>
</dbReference>
<dbReference type="GO" id="GO:0007167">
    <property type="term" value="P:enzyme-linked receptor protein signaling pathway"/>
    <property type="evidence" value="ECO:0007669"/>
    <property type="project" value="TreeGrafter"/>
</dbReference>
<dbReference type="PRINTS" id="PR00452">
    <property type="entry name" value="SH3DOMAIN"/>
</dbReference>
<evidence type="ECO:0000259" key="15">
    <source>
        <dbReference type="PROSITE" id="PS50001"/>
    </source>
</evidence>
<feature type="domain" description="SH2" evidence="15">
    <location>
        <begin position="13"/>
        <end position="111"/>
    </location>
</feature>
<comment type="similarity">
    <text evidence="3">Belongs to the CRK family.</text>
</comment>
<evidence type="ECO:0000256" key="8">
    <source>
        <dbReference type="ARBA" id="ARBA00022737"/>
    </source>
</evidence>
<evidence type="ECO:0000256" key="6">
    <source>
        <dbReference type="ARBA" id="ARBA00022490"/>
    </source>
</evidence>
<keyword evidence="8" id="KW-0677">Repeat</keyword>
<dbReference type="InterPro" id="IPR000980">
    <property type="entry name" value="SH2"/>
</dbReference>
<keyword evidence="18" id="KW-1185">Reference proteome</keyword>
<dbReference type="CDD" id="cd11758">
    <property type="entry name" value="SH3_CRK_N"/>
    <property type="match status" value="1"/>
</dbReference>
<keyword evidence="4 14" id="KW-0728">SH3 domain</keyword>
<dbReference type="InterPro" id="IPR036860">
    <property type="entry name" value="SH2_dom_sf"/>
</dbReference>
<evidence type="ECO:0000313" key="17">
    <source>
        <dbReference type="EMBL" id="KAG7314762.1"/>
    </source>
</evidence>
<dbReference type="PANTHER" id="PTHR19969">
    <property type="entry name" value="SH2-SH3 ADAPTOR PROTEIN-RELATED"/>
    <property type="match status" value="1"/>
</dbReference>
<feature type="domain" description="SH3" evidence="16">
    <location>
        <begin position="133"/>
        <end position="193"/>
    </location>
</feature>
<dbReference type="Pfam" id="PF00017">
    <property type="entry name" value="SH2"/>
    <property type="match status" value="1"/>
</dbReference>